<reference evidence="2 3" key="1">
    <citation type="journal article" date="2016" name="Nat. Commun.">
        <title>Thousands of microbial genomes shed light on interconnected biogeochemical processes in an aquifer system.</title>
        <authorList>
            <person name="Anantharaman K."/>
            <person name="Brown C.T."/>
            <person name="Hug L.A."/>
            <person name="Sharon I."/>
            <person name="Castelle C.J."/>
            <person name="Probst A.J."/>
            <person name="Thomas B.C."/>
            <person name="Singh A."/>
            <person name="Wilkins M.J."/>
            <person name="Karaoz U."/>
            <person name="Brodie E.L."/>
            <person name="Williams K.H."/>
            <person name="Hubbard S.S."/>
            <person name="Banfield J.F."/>
        </authorList>
    </citation>
    <scope>NUCLEOTIDE SEQUENCE [LARGE SCALE GENOMIC DNA]</scope>
</reference>
<feature type="transmembrane region" description="Helical" evidence="1">
    <location>
        <begin position="280"/>
        <end position="300"/>
    </location>
</feature>
<dbReference type="AlphaFoldDB" id="A0A1F6TXD5"/>
<feature type="transmembrane region" description="Helical" evidence="1">
    <location>
        <begin position="25"/>
        <end position="43"/>
    </location>
</feature>
<protein>
    <recommendedName>
        <fullName evidence="4">NnrS family protein</fullName>
    </recommendedName>
</protein>
<keyword evidence="1" id="KW-0472">Membrane</keyword>
<feature type="transmembrane region" description="Helical" evidence="1">
    <location>
        <begin position="378"/>
        <end position="400"/>
    </location>
</feature>
<accession>A0A1F6TXD5</accession>
<dbReference type="Proteomes" id="UP000179037">
    <property type="component" value="Unassembled WGS sequence"/>
</dbReference>
<feature type="transmembrane region" description="Helical" evidence="1">
    <location>
        <begin position="159"/>
        <end position="180"/>
    </location>
</feature>
<feature type="transmembrane region" description="Helical" evidence="1">
    <location>
        <begin position="123"/>
        <end position="147"/>
    </location>
</feature>
<dbReference type="STRING" id="1817768.A3A87_10040"/>
<feature type="transmembrane region" description="Helical" evidence="1">
    <location>
        <begin position="351"/>
        <end position="372"/>
    </location>
</feature>
<evidence type="ECO:0000313" key="2">
    <source>
        <dbReference type="EMBL" id="OGI49742.1"/>
    </source>
</evidence>
<feature type="transmembrane region" description="Helical" evidence="1">
    <location>
        <begin position="63"/>
        <end position="85"/>
    </location>
</feature>
<feature type="transmembrane region" description="Helical" evidence="1">
    <location>
        <begin position="249"/>
        <end position="268"/>
    </location>
</feature>
<organism evidence="2 3">
    <name type="scientific">Candidatus Muproteobacteria bacterium RIFCSPLOWO2_01_FULL_60_18</name>
    <dbReference type="NCBI Taxonomy" id="1817768"/>
    <lineage>
        <taxon>Bacteria</taxon>
        <taxon>Pseudomonadati</taxon>
        <taxon>Pseudomonadota</taxon>
        <taxon>Candidatus Muproteobacteria</taxon>
    </lineage>
</organism>
<dbReference type="InterPro" id="IPR010266">
    <property type="entry name" value="NnrS"/>
</dbReference>
<dbReference type="EMBL" id="MFTC01000089">
    <property type="protein sequence ID" value="OGI49742.1"/>
    <property type="molecule type" value="Genomic_DNA"/>
</dbReference>
<dbReference type="Pfam" id="PF05940">
    <property type="entry name" value="NnrS"/>
    <property type="match status" value="1"/>
</dbReference>
<keyword evidence="1" id="KW-0812">Transmembrane</keyword>
<comment type="caution">
    <text evidence="2">The sequence shown here is derived from an EMBL/GenBank/DDBJ whole genome shotgun (WGS) entry which is preliminary data.</text>
</comment>
<evidence type="ECO:0000313" key="3">
    <source>
        <dbReference type="Proteomes" id="UP000179037"/>
    </source>
</evidence>
<evidence type="ECO:0008006" key="4">
    <source>
        <dbReference type="Google" id="ProtNLM"/>
    </source>
</evidence>
<keyword evidence="1" id="KW-1133">Transmembrane helix</keyword>
<feature type="transmembrane region" description="Helical" evidence="1">
    <location>
        <begin position="320"/>
        <end position="339"/>
    </location>
</feature>
<feature type="transmembrane region" description="Helical" evidence="1">
    <location>
        <begin position="192"/>
        <end position="210"/>
    </location>
</feature>
<gene>
    <name evidence="2" type="ORF">A3A87_10040</name>
</gene>
<name>A0A1F6TXD5_9PROT</name>
<feature type="transmembrane region" description="Helical" evidence="1">
    <location>
        <begin position="97"/>
        <end position="117"/>
    </location>
</feature>
<feature type="transmembrane region" description="Helical" evidence="1">
    <location>
        <begin position="222"/>
        <end position="243"/>
    </location>
</feature>
<evidence type="ECO:0000256" key="1">
    <source>
        <dbReference type="SAM" id="Phobius"/>
    </source>
</evidence>
<sequence length="413" mass="45718">MPIDRNPSELTSTRWRTFTAAPHRMMFLPGAFQAVLVMLFWFAELLGRTGLWASPPLVISANGAHVFLMLFGVFPYFIFGFLFTVYPRWMGGPVMAASRYVAVFVFLVTGMVLFYAGLFISHFLVALSLVLQLMGWGVALYSLFIVFRQAPKRGPHERLLNLALAAGMLGIACFLAGIVSQAPLAFLLAREIGLWLFMMPVVFLVAHRMIPFFSQSVLINYIMVRPAWGPPLMVACAIGHAAFEIADLSAWRFLVDAPLAIAALHLSWVWQFRRSFHARLLAMLHIAFLWLGIAMALYAVQSLALLVTGTDYLGRAPLHALGIGFFTGMVVAMASRVTLGHSGRALEANDLTWRVLFGVNIAAVLRIVAEFLPGTVGGILNALAAAAWLLSFLLWGRLYAPMYLRPRIDRQPG</sequence>
<proteinExistence type="predicted"/>